<dbReference type="EC" id="2.7.7.89" evidence="7"/>
<feature type="domain" description="PII-uridylyltransferase/Glutamine-synthetase adenylyltransferase" evidence="9">
    <location>
        <begin position="365"/>
        <end position="505"/>
    </location>
</feature>
<comment type="similarity">
    <text evidence="7">Belongs to the GlnE family.</text>
</comment>
<dbReference type="SUPFAM" id="SSF81593">
    <property type="entry name" value="Nucleotidyltransferase substrate binding subunit/domain"/>
    <property type="match status" value="2"/>
</dbReference>
<reference evidence="10 11" key="1">
    <citation type="submission" date="2019-06" db="EMBL/GenBank/DDBJ databases">
        <title>Whole genome shotgun sequence of Cellulomonas uda NBRC 3747.</title>
        <authorList>
            <person name="Hosoyama A."/>
            <person name="Uohara A."/>
            <person name="Ohji S."/>
            <person name="Ichikawa N."/>
        </authorList>
    </citation>
    <scope>NUCLEOTIDE SEQUENCE [LARGE SCALE GENOMIC DNA]</scope>
    <source>
        <strain evidence="10 11">NBRC 3747</strain>
    </source>
</reference>
<proteinExistence type="inferred from homology"/>
<dbReference type="GO" id="GO:0047388">
    <property type="term" value="F:[glutamine synthetase]-adenylyl-L-tyrosine phosphorylase activity"/>
    <property type="evidence" value="ECO:0007669"/>
    <property type="project" value="UniProtKB-EC"/>
</dbReference>
<evidence type="ECO:0000256" key="1">
    <source>
        <dbReference type="ARBA" id="ARBA00022679"/>
    </source>
</evidence>
<keyword evidence="6 7" id="KW-0511">Multifunctional enzyme</keyword>
<evidence type="ECO:0000313" key="10">
    <source>
        <dbReference type="EMBL" id="GEA80904.1"/>
    </source>
</evidence>
<name>A0A4Y3KC13_CELUD</name>
<comment type="caution">
    <text evidence="10">The sequence shown here is derived from an EMBL/GenBank/DDBJ whole genome shotgun (WGS) entry which is preliminary data.</text>
</comment>
<dbReference type="Pfam" id="PF08335">
    <property type="entry name" value="GlnD_UR_UTase"/>
    <property type="match status" value="2"/>
</dbReference>
<protein>
    <recommendedName>
        <fullName evidence="7">Bifunctional glutamine synthetase adenylyltransferase/adenylyl-removing enzyme</fullName>
    </recommendedName>
    <alternativeName>
        <fullName evidence="7">ATP:glutamine synthetase adenylyltransferase</fullName>
    </alternativeName>
    <alternativeName>
        <fullName evidence="7">ATase</fullName>
    </alternativeName>
    <domain>
        <recommendedName>
            <fullName evidence="7">Glutamine synthetase adenylyl-L-tyrosine phosphorylase</fullName>
            <ecNumber evidence="7">2.7.7.89</ecNumber>
        </recommendedName>
        <alternativeName>
            <fullName evidence="7">Adenylyl removase</fullName>
            <shortName evidence="7">AR</shortName>
            <shortName evidence="7">AT-N</shortName>
        </alternativeName>
    </domain>
    <domain>
        <recommendedName>
            <fullName evidence="7">Glutamine synthetase adenylyl transferase</fullName>
            <ecNumber evidence="7">2.7.7.42</ecNumber>
        </recommendedName>
        <alternativeName>
            <fullName evidence="7">Adenylyl transferase</fullName>
            <shortName evidence="7">AT</shortName>
            <shortName evidence="7">AT-C</shortName>
        </alternativeName>
    </domain>
</protein>
<dbReference type="GO" id="GO:0016874">
    <property type="term" value="F:ligase activity"/>
    <property type="evidence" value="ECO:0007669"/>
    <property type="project" value="UniProtKB-KW"/>
</dbReference>
<dbReference type="CDD" id="cd05401">
    <property type="entry name" value="NT_GlnE_GlnD_like"/>
    <property type="match status" value="1"/>
</dbReference>
<dbReference type="AlphaFoldDB" id="A0A4Y3KC13"/>
<dbReference type="Gene3D" id="1.20.120.330">
    <property type="entry name" value="Nucleotidyltransferases domain 2"/>
    <property type="match status" value="2"/>
</dbReference>
<evidence type="ECO:0000256" key="2">
    <source>
        <dbReference type="ARBA" id="ARBA00022695"/>
    </source>
</evidence>
<keyword evidence="11" id="KW-1185">Reference proteome</keyword>
<keyword evidence="10" id="KW-0436">Ligase</keyword>
<keyword evidence="3 7" id="KW-0547">Nucleotide-binding</keyword>
<feature type="domain" description="Glutamate-ammonia ligase adenylyltransferase repeated" evidence="8">
    <location>
        <begin position="95"/>
        <end position="341"/>
    </location>
</feature>
<evidence type="ECO:0000256" key="5">
    <source>
        <dbReference type="ARBA" id="ARBA00022842"/>
    </source>
</evidence>
<comment type="catalytic activity">
    <reaction evidence="7">
        <text>[glutamine synthetase]-O(4)-(5'-adenylyl)-L-tyrosine + phosphate = [glutamine synthetase]-L-tyrosine + ADP</text>
        <dbReference type="Rhea" id="RHEA:43716"/>
        <dbReference type="Rhea" id="RHEA-COMP:10660"/>
        <dbReference type="Rhea" id="RHEA-COMP:10661"/>
        <dbReference type="ChEBI" id="CHEBI:43474"/>
        <dbReference type="ChEBI" id="CHEBI:46858"/>
        <dbReference type="ChEBI" id="CHEBI:83624"/>
        <dbReference type="ChEBI" id="CHEBI:456216"/>
        <dbReference type="EC" id="2.7.7.89"/>
    </reaction>
</comment>
<dbReference type="InterPro" id="IPR043519">
    <property type="entry name" value="NT_sf"/>
</dbReference>
<dbReference type="SUPFAM" id="SSF81301">
    <property type="entry name" value="Nucleotidyltransferase"/>
    <property type="match status" value="2"/>
</dbReference>
<dbReference type="PANTHER" id="PTHR30621">
    <property type="entry name" value="GLUTAMINE SYNTHETASE ADENYLYLTRANSFERASE"/>
    <property type="match status" value="1"/>
</dbReference>
<feature type="domain" description="Glutamate-ammonia ligase adenylyltransferase repeated" evidence="8">
    <location>
        <begin position="610"/>
        <end position="846"/>
    </location>
</feature>
<dbReference type="NCBIfam" id="NF010707">
    <property type="entry name" value="PRK14109.1"/>
    <property type="match status" value="1"/>
</dbReference>
<evidence type="ECO:0000256" key="3">
    <source>
        <dbReference type="ARBA" id="ARBA00022741"/>
    </source>
</evidence>
<evidence type="ECO:0000259" key="8">
    <source>
        <dbReference type="Pfam" id="PF03710"/>
    </source>
</evidence>
<dbReference type="EC" id="2.7.7.42" evidence="7"/>
<gene>
    <name evidence="7 10" type="primary">glnE</name>
    <name evidence="10" type="ORF">CUD01_13480</name>
</gene>
<dbReference type="InterPro" id="IPR013546">
    <property type="entry name" value="PII_UdlTrfase/GS_AdlTrfase"/>
</dbReference>
<evidence type="ECO:0000256" key="6">
    <source>
        <dbReference type="ARBA" id="ARBA00023268"/>
    </source>
</evidence>
<dbReference type="GO" id="GO:0005829">
    <property type="term" value="C:cytosol"/>
    <property type="evidence" value="ECO:0007669"/>
    <property type="project" value="TreeGrafter"/>
</dbReference>
<dbReference type="GO" id="GO:0005524">
    <property type="term" value="F:ATP binding"/>
    <property type="evidence" value="ECO:0007669"/>
    <property type="project" value="UniProtKB-UniRule"/>
</dbReference>
<dbReference type="PANTHER" id="PTHR30621:SF0">
    <property type="entry name" value="BIFUNCTIONAL GLUTAMINE SYNTHETASE ADENYLYLTRANSFERASE_ADENYLYL-REMOVING ENZYME"/>
    <property type="match status" value="1"/>
</dbReference>
<dbReference type="InterPro" id="IPR005190">
    <property type="entry name" value="GlnE_rpt_dom"/>
</dbReference>
<keyword evidence="1 7" id="KW-0808">Transferase</keyword>
<feature type="region of interest" description="Adenylyl removase" evidence="7">
    <location>
        <begin position="1"/>
        <end position="509"/>
    </location>
</feature>
<sequence length="1018" mass="109784">MTAMSDRSERGTSLAGRLTRAGVDDVPRAQRLLEDAALLEVLPDATEVLVGPLAEVADPDAALLALAKLAGVVRPDAELSALLRDVLTHDDERRQRLLAVLGASVALGDTLGAHPANLRVLADPTPGTGVPVAQVRAELLAAVGADPDAAVPVATLVGTAGVDAMRRAYRTRLLRIAATDLTVVDPLNRMPGVAAALADLASAALEAALALARADLPDHGAGVRLAVIGMGKAGGRELNYVSDVDVVYVCEPDEGAGVSEADALATGTRLATGLARACATPSGEPALWPVDAALRPEGKDGPLVRTLASHRAYYERWAKTWEFQALLKARPLAGDRDLGRAYVEMTQPFVWSAVQREHFVEDSQRMRRRVEDNIPAAEADRQLKLGRGGLRDVEFTVQLLQLVHGRSDDEIRSGSTLTALGALAAAGYVGRDHAARLAVCYRFLRLLEHRIQLHRLRRTHLLPTADADLRRLARSVGMRAEGAEGLLERWRQVRRDVRHLHEELFYRPLLPATARLSDEEASLAPDAAKARLAAIGYRDPAGAVRHIAALTEGVSRRASIQRQLLPVMLGWFADGPDPDGGLLAFRRLSDALGRTHWYLKLLRDSGTAAQRLARALSTSRYVADALMRSPESVPWLADDDELEPRTRERLAAEADAMLTRADEPVPAVTLLRGLRRRELARTAVADVLGVVTGFRAAQSMTVAADVVLAGALRVARWEVREARGLAQDPTRMLVVAMGRLGGGEMGYASDADVLFVHDPVPGADPREAQAFAVAVATAMRQLLGAVGAEPPLPVDADLRPEGRNGPLARSFDAFVEYYGRWSSPWESQALLRARPVAGDCELGERFVALVDPLRYPADGLDPAAVREVRRIKARVEAERLPRGQDPARHLKLGRGGIADVEWTAQLLQLQHAHAVPGLRTTSTLDALAAAHEAGLLEDDDLPVLVQAWELASRLRDANVLWTGRAEGAHTDVLPHDHHTLAGLARVIGMPPGSGGELEETYLRTARRARAVVERVFYG</sequence>
<dbReference type="Gene3D" id="3.30.460.10">
    <property type="entry name" value="Beta Polymerase, domain 2"/>
    <property type="match status" value="2"/>
</dbReference>
<accession>A0A4Y3KC13</accession>
<evidence type="ECO:0000259" key="9">
    <source>
        <dbReference type="Pfam" id="PF08335"/>
    </source>
</evidence>
<dbReference type="Proteomes" id="UP000315842">
    <property type="component" value="Unassembled WGS sequence"/>
</dbReference>
<keyword evidence="4 7" id="KW-0067">ATP-binding</keyword>
<dbReference type="GO" id="GO:0000287">
    <property type="term" value="F:magnesium ion binding"/>
    <property type="evidence" value="ECO:0007669"/>
    <property type="project" value="UniProtKB-UniRule"/>
</dbReference>
<comment type="catalytic activity">
    <reaction evidence="7">
        <text>[glutamine synthetase]-L-tyrosine + ATP = [glutamine synthetase]-O(4)-(5'-adenylyl)-L-tyrosine + diphosphate</text>
        <dbReference type="Rhea" id="RHEA:18589"/>
        <dbReference type="Rhea" id="RHEA-COMP:10660"/>
        <dbReference type="Rhea" id="RHEA-COMP:10661"/>
        <dbReference type="ChEBI" id="CHEBI:30616"/>
        <dbReference type="ChEBI" id="CHEBI:33019"/>
        <dbReference type="ChEBI" id="CHEBI:46858"/>
        <dbReference type="ChEBI" id="CHEBI:83624"/>
        <dbReference type="EC" id="2.7.7.42"/>
    </reaction>
</comment>
<feature type="domain" description="PII-uridylyltransferase/Glutamine-synthetase adenylyltransferase" evidence="9">
    <location>
        <begin position="871"/>
        <end position="1015"/>
    </location>
</feature>
<comment type="function">
    <text evidence="7">Involved in the regulation of glutamine synthetase GlnA, a key enzyme in the process to assimilate ammonia. When cellular nitrogen levels are high, the C-terminal adenylyl transferase (AT) inactivates GlnA by covalent transfer of an adenylyl group from ATP to specific tyrosine residue of GlnA, thus reducing its activity. Conversely, when nitrogen levels are low, the N-terminal adenylyl removase (AR) activates GlnA by removing the adenylyl group by phosphorolysis, increasing its activity. The regulatory region of GlnE binds the signal transduction protein PII (GlnB) which indicates the nitrogen status of the cell.</text>
</comment>
<dbReference type="EMBL" id="BJLP01000018">
    <property type="protein sequence ID" value="GEA80904.1"/>
    <property type="molecule type" value="Genomic_DNA"/>
</dbReference>
<evidence type="ECO:0000256" key="7">
    <source>
        <dbReference type="HAMAP-Rule" id="MF_00802"/>
    </source>
</evidence>
<comment type="cofactor">
    <cofactor evidence="7">
        <name>Mg(2+)</name>
        <dbReference type="ChEBI" id="CHEBI:18420"/>
    </cofactor>
</comment>
<dbReference type="InterPro" id="IPR023057">
    <property type="entry name" value="GlnE"/>
</dbReference>
<keyword evidence="2 7" id="KW-0548">Nucleotidyltransferase</keyword>
<dbReference type="HAMAP" id="MF_00802">
    <property type="entry name" value="GlnE"/>
    <property type="match status" value="1"/>
</dbReference>
<evidence type="ECO:0000313" key="11">
    <source>
        <dbReference type="Proteomes" id="UP000315842"/>
    </source>
</evidence>
<dbReference type="GO" id="GO:0000820">
    <property type="term" value="P:regulation of glutamine family amino acid metabolic process"/>
    <property type="evidence" value="ECO:0007669"/>
    <property type="project" value="UniProtKB-UniRule"/>
</dbReference>
<feature type="region of interest" description="Adenylyl transferase" evidence="7">
    <location>
        <begin position="517"/>
        <end position="1018"/>
    </location>
</feature>
<keyword evidence="5 7" id="KW-0460">Magnesium</keyword>
<evidence type="ECO:0000256" key="4">
    <source>
        <dbReference type="ARBA" id="ARBA00022840"/>
    </source>
</evidence>
<dbReference type="GO" id="GO:0008882">
    <property type="term" value="F:[glutamate-ammonia-ligase] adenylyltransferase activity"/>
    <property type="evidence" value="ECO:0007669"/>
    <property type="project" value="UniProtKB-UniRule"/>
</dbReference>
<organism evidence="10 11">
    <name type="scientific">Cellulomonas uda</name>
    <dbReference type="NCBI Taxonomy" id="1714"/>
    <lineage>
        <taxon>Bacteria</taxon>
        <taxon>Bacillati</taxon>
        <taxon>Actinomycetota</taxon>
        <taxon>Actinomycetes</taxon>
        <taxon>Micrococcales</taxon>
        <taxon>Cellulomonadaceae</taxon>
        <taxon>Cellulomonas</taxon>
    </lineage>
</organism>
<dbReference type="Pfam" id="PF03710">
    <property type="entry name" value="GlnE"/>
    <property type="match status" value="2"/>
</dbReference>